<comment type="caution">
    <text evidence="1">The sequence shown here is derived from an EMBL/GenBank/DDBJ whole genome shotgun (WGS) entry which is preliminary data.</text>
</comment>
<evidence type="ECO:0000313" key="2">
    <source>
        <dbReference type="Proteomes" id="UP000322234"/>
    </source>
</evidence>
<keyword evidence="2" id="KW-1185">Reference proteome</keyword>
<dbReference type="EMBL" id="VBQZ03000177">
    <property type="protein sequence ID" value="MXQ96941.1"/>
    <property type="molecule type" value="Genomic_DNA"/>
</dbReference>
<accession>A0A6B0S5U7</accession>
<name>A0A6B0S5U7_9CETA</name>
<protein>
    <submittedName>
        <fullName evidence="1">Uncharacterized protein</fullName>
    </submittedName>
</protein>
<sequence length="186" mass="19865">MRVPPFGCASQVESSVAEATVLMVPCTLAPDGGCGGTAVTSEGEGPRAWFAWIRTGWPHPPSSEEVEKIPAVFQQPALLVAVLHQCVLGEPRDILASQDLDLVVLIDELGGKVPEWRRNLRNQGPGSCREFPESPTAPEQGCASLGSPVVQRKLACCIITCTAHTSADEKGCGKHRLRSVLELNTQ</sequence>
<dbReference type="AlphaFoldDB" id="A0A6B0S5U7"/>
<gene>
    <name evidence="1" type="ORF">E5288_WYG017887</name>
</gene>
<evidence type="ECO:0000313" key="1">
    <source>
        <dbReference type="EMBL" id="MXQ96941.1"/>
    </source>
</evidence>
<proteinExistence type="predicted"/>
<dbReference type="Proteomes" id="UP000322234">
    <property type="component" value="Unassembled WGS sequence"/>
</dbReference>
<organism evidence="1 2">
    <name type="scientific">Bos mutus</name>
    <name type="common">wild yak</name>
    <dbReference type="NCBI Taxonomy" id="72004"/>
    <lineage>
        <taxon>Eukaryota</taxon>
        <taxon>Metazoa</taxon>
        <taxon>Chordata</taxon>
        <taxon>Craniata</taxon>
        <taxon>Vertebrata</taxon>
        <taxon>Euteleostomi</taxon>
        <taxon>Mammalia</taxon>
        <taxon>Eutheria</taxon>
        <taxon>Laurasiatheria</taxon>
        <taxon>Artiodactyla</taxon>
        <taxon>Ruminantia</taxon>
        <taxon>Pecora</taxon>
        <taxon>Bovidae</taxon>
        <taxon>Bovinae</taxon>
        <taxon>Bos</taxon>
    </lineage>
</organism>
<reference evidence="1" key="1">
    <citation type="submission" date="2019-10" db="EMBL/GenBank/DDBJ databases">
        <title>The sequence and de novo assembly of the wild yak genome.</title>
        <authorList>
            <person name="Liu Y."/>
        </authorList>
    </citation>
    <scope>NUCLEOTIDE SEQUENCE [LARGE SCALE GENOMIC DNA]</scope>
    <source>
        <strain evidence="1">WY2019</strain>
    </source>
</reference>